<dbReference type="InterPro" id="IPR039421">
    <property type="entry name" value="Type_1_exporter"/>
</dbReference>
<feature type="domain" description="ABC transporter" evidence="1">
    <location>
        <begin position="4"/>
        <end position="109"/>
    </location>
</feature>
<protein>
    <submittedName>
        <fullName evidence="2">Type-1 secretion protein</fullName>
        <ecNumber evidence="2">3.6.3.-</ecNumber>
    </submittedName>
</protein>
<reference evidence="2 3" key="1">
    <citation type="submission" date="2018-12" db="EMBL/GenBank/DDBJ databases">
        <authorList>
            <consortium name="Pathogen Informatics"/>
        </authorList>
    </citation>
    <scope>NUCLEOTIDE SEQUENCE [LARGE SCALE GENOMIC DNA]</scope>
    <source>
        <strain evidence="2 3">NCTC8271</strain>
    </source>
</reference>
<evidence type="ECO:0000313" key="2">
    <source>
        <dbReference type="EMBL" id="VEA43513.1"/>
    </source>
</evidence>
<evidence type="ECO:0000259" key="1">
    <source>
        <dbReference type="Pfam" id="PF00005"/>
    </source>
</evidence>
<dbReference type="PANTHER" id="PTHR24221">
    <property type="entry name" value="ATP-BINDING CASSETTE SUB-FAMILY B"/>
    <property type="match status" value="1"/>
</dbReference>
<dbReference type="EMBL" id="LR134148">
    <property type="protein sequence ID" value="VEA43513.1"/>
    <property type="molecule type" value="Genomic_DNA"/>
</dbReference>
<dbReference type="Gene3D" id="3.40.50.300">
    <property type="entry name" value="P-loop containing nucleotide triphosphate hydrolases"/>
    <property type="match status" value="1"/>
</dbReference>
<dbReference type="GO" id="GO:0034040">
    <property type="term" value="F:ATPase-coupled lipid transmembrane transporter activity"/>
    <property type="evidence" value="ECO:0007669"/>
    <property type="project" value="TreeGrafter"/>
</dbReference>
<proteinExistence type="predicted"/>
<dbReference type="Proteomes" id="UP000273655">
    <property type="component" value="Chromosome 1"/>
</dbReference>
<dbReference type="EC" id="3.6.3.-" evidence="2"/>
<dbReference type="InterPro" id="IPR003439">
    <property type="entry name" value="ABC_transporter-like_ATP-bd"/>
</dbReference>
<dbReference type="PANTHER" id="PTHR24221:SF632">
    <property type="entry name" value="ATP-DEPENDENT LIPID A-CORE FLIPPASE"/>
    <property type="match status" value="1"/>
</dbReference>
<organism evidence="2 3">
    <name type="scientific">Salmonella enterica I</name>
    <dbReference type="NCBI Taxonomy" id="59201"/>
    <lineage>
        <taxon>Bacteria</taxon>
        <taxon>Pseudomonadati</taxon>
        <taxon>Pseudomonadota</taxon>
        <taxon>Gammaproteobacteria</taxon>
        <taxon>Enterobacterales</taxon>
        <taxon>Enterobacteriaceae</taxon>
        <taxon>Salmonella</taxon>
    </lineage>
</organism>
<sequence length="119" mass="12738">MIINRLSIDIPAGQRVAVVGECGAGKSSLLGMLSGYLSPTDGAILYDGYNLGHLSQNFFSQHLSVVTTHDVLFTGTIESNFALKPQNDRGRVLKALHLANCGFILQHPMGAEVSGEFYG</sequence>
<gene>
    <name evidence="2" type="ORF">NCTC8271_05388</name>
</gene>
<dbReference type="GO" id="GO:0005524">
    <property type="term" value="F:ATP binding"/>
    <property type="evidence" value="ECO:0007669"/>
    <property type="project" value="InterPro"/>
</dbReference>
<dbReference type="Pfam" id="PF00005">
    <property type="entry name" value="ABC_tran"/>
    <property type="match status" value="1"/>
</dbReference>
<dbReference type="AlphaFoldDB" id="A0A447PWN7"/>
<dbReference type="InterPro" id="IPR027417">
    <property type="entry name" value="P-loop_NTPase"/>
</dbReference>
<keyword evidence="2" id="KW-0378">Hydrolase</keyword>
<evidence type="ECO:0000313" key="3">
    <source>
        <dbReference type="Proteomes" id="UP000273655"/>
    </source>
</evidence>
<accession>A0A447PWN7</accession>
<dbReference type="GO" id="GO:0016887">
    <property type="term" value="F:ATP hydrolysis activity"/>
    <property type="evidence" value="ECO:0007669"/>
    <property type="project" value="InterPro"/>
</dbReference>
<dbReference type="SUPFAM" id="SSF52540">
    <property type="entry name" value="P-loop containing nucleoside triphosphate hydrolases"/>
    <property type="match status" value="1"/>
</dbReference>
<name>A0A447PWN7_SALET</name>